<protein>
    <submittedName>
        <fullName evidence="1">Uncharacterized protein</fullName>
    </submittedName>
</protein>
<proteinExistence type="predicted"/>
<comment type="caution">
    <text evidence="1">The sequence shown here is derived from an EMBL/GenBank/DDBJ whole genome shotgun (WGS) entry which is preliminary data.</text>
</comment>
<accession>A0A5S5AC33</accession>
<gene>
    <name evidence="1" type="ORF">LZ11_02492</name>
</gene>
<dbReference type="EMBL" id="VNHO01000057">
    <property type="protein sequence ID" value="TYP46777.1"/>
    <property type="molecule type" value="Genomic_DNA"/>
</dbReference>
<dbReference type="Proteomes" id="UP000322294">
    <property type="component" value="Unassembled WGS sequence"/>
</dbReference>
<dbReference type="AlphaFoldDB" id="A0A5S5AC33"/>
<reference evidence="1 2" key="1">
    <citation type="submission" date="2019-07" db="EMBL/GenBank/DDBJ databases">
        <title>Genomic Encyclopedia of Type Strains, Phase I: the one thousand microbial genomes (KMG-I) project.</title>
        <authorList>
            <person name="Kyrpides N."/>
        </authorList>
    </citation>
    <scope>NUCLEOTIDE SEQUENCE [LARGE SCALE GENOMIC DNA]</scope>
    <source>
        <strain evidence="1 2">DSM 16647</strain>
    </source>
</reference>
<evidence type="ECO:0000313" key="1">
    <source>
        <dbReference type="EMBL" id="TYP46777.1"/>
    </source>
</evidence>
<keyword evidence="2" id="KW-1185">Reference proteome</keyword>
<name>A0A5S5AC33_9FIRM</name>
<organism evidence="1 2">
    <name type="scientific">Thermosediminibacter litoriperuensis</name>
    <dbReference type="NCBI Taxonomy" id="291989"/>
    <lineage>
        <taxon>Bacteria</taxon>
        <taxon>Bacillati</taxon>
        <taxon>Bacillota</taxon>
        <taxon>Clostridia</taxon>
        <taxon>Thermosediminibacterales</taxon>
        <taxon>Thermosediminibacteraceae</taxon>
        <taxon>Thermosediminibacter</taxon>
    </lineage>
</organism>
<evidence type="ECO:0000313" key="2">
    <source>
        <dbReference type="Proteomes" id="UP000322294"/>
    </source>
</evidence>
<dbReference type="OrthoDB" id="3035212at2"/>
<sequence>MLMKDLIEINKETCRLLWTIPNFSSESIPLTFSRLIFPPLSNGAIRRSEQEARFAFASVIERSTKYFYSVETPTKELYNFTGQKDISAQTDLTLYTFENKFIEQARVEFKAKNPPQEHISKDIEKLVKEKTTGNWFYLLENIDSGTLSSLVEKFKLAFDG</sequence>
<dbReference type="RefSeq" id="WP_148868117.1">
    <property type="nucleotide sequence ID" value="NZ_VNHO01000057.1"/>
</dbReference>